<sequence length="419" mass="44022">MNFFRRSVVAVLAAATAMIAAQPASAQAEPYLPYPCDTWCQAALQQQQANALPRTRFYDAPAPLPWAPAGTLIRQEAAKDYATAGRPLPATRLLYHSRTADGRDRAASGVVLLPKGRAPKGGWPVVVDAHGASGTARDCAPSLMRDLYHGDQMARFLDSGYAVVAPDYAGLGTSGGHALGDKTAAANDVIHGLRAARDAVPGLSRSWAVWGHSQGGAAALAVAEAQVRRPEPGYLGAVVTAPGANITQIVRHAAEQPELGGFVPLIAAGAKASDPGLQLSQLLTPQAMARLDAVDSQCLGVVAAVYTDLTGSALVRPGYLTEPRFARFLERNSTGRSTVAGPLLLLQGEADTLVTKAMTDEVAWSLCRTGARVDYRTYPGLAHDTYPGQVTGIDDGAMPDILEWIGDRFDGKRATSTCS</sequence>
<accession>A0ABX1BDG4</accession>
<reference evidence="2 3" key="1">
    <citation type="submission" date="2020-03" db="EMBL/GenBank/DDBJ databases">
        <title>WGS of actinomycetes isolated from Thailand.</title>
        <authorList>
            <person name="Thawai C."/>
        </authorList>
    </citation>
    <scope>NUCLEOTIDE SEQUENCE [LARGE SCALE GENOMIC DNA]</scope>
    <source>
        <strain evidence="2 3">FMUSA5-5</strain>
    </source>
</reference>
<proteinExistence type="predicted"/>
<dbReference type="PIRSF" id="PIRSF029171">
    <property type="entry name" value="Esterase_LipA"/>
    <property type="match status" value="1"/>
</dbReference>
<name>A0ABX1BDG4_9ACTN</name>
<dbReference type="RefSeq" id="WP_168016063.1">
    <property type="nucleotide sequence ID" value="NZ_JAATEP010000032.1"/>
</dbReference>
<evidence type="ECO:0000313" key="3">
    <source>
        <dbReference type="Proteomes" id="UP000696294"/>
    </source>
</evidence>
<dbReference type="Gene3D" id="3.40.50.1820">
    <property type="entry name" value="alpha/beta hydrolase"/>
    <property type="match status" value="2"/>
</dbReference>
<evidence type="ECO:0000256" key="1">
    <source>
        <dbReference type="SAM" id="SignalP"/>
    </source>
</evidence>
<keyword evidence="1" id="KW-0732">Signal</keyword>
<dbReference type="Pfam" id="PF03583">
    <property type="entry name" value="LIP"/>
    <property type="match status" value="1"/>
</dbReference>
<evidence type="ECO:0000313" key="2">
    <source>
        <dbReference type="EMBL" id="NJP94862.1"/>
    </source>
</evidence>
<dbReference type="InterPro" id="IPR005152">
    <property type="entry name" value="Lipase_secreted"/>
</dbReference>
<dbReference type="InterPro" id="IPR029058">
    <property type="entry name" value="AB_hydrolase_fold"/>
</dbReference>
<dbReference type="PROSITE" id="PS51318">
    <property type="entry name" value="TAT"/>
    <property type="match status" value="1"/>
</dbReference>
<dbReference type="PANTHER" id="PTHR34853:SF1">
    <property type="entry name" value="LIPASE 5"/>
    <property type="match status" value="1"/>
</dbReference>
<feature type="signal peptide" evidence="1">
    <location>
        <begin position="1"/>
        <end position="26"/>
    </location>
</feature>
<organism evidence="2 3">
    <name type="scientific">Nonomuraea composti</name>
    <dbReference type="NCBI Taxonomy" id="2720023"/>
    <lineage>
        <taxon>Bacteria</taxon>
        <taxon>Bacillati</taxon>
        <taxon>Actinomycetota</taxon>
        <taxon>Actinomycetes</taxon>
        <taxon>Streptosporangiales</taxon>
        <taxon>Streptosporangiaceae</taxon>
        <taxon>Nonomuraea</taxon>
    </lineage>
</organism>
<comment type="caution">
    <text evidence="2">The sequence shown here is derived from an EMBL/GenBank/DDBJ whole genome shotgun (WGS) entry which is preliminary data.</text>
</comment>
<evidence type="ECO:0008006" key="4">
    <source>
        <dbReference type="Google" id="ProtNLM"/>
    </source>
</evidence>
<protein>
    <recommendedName>
        <fullName evidence="4">Alpha/beta fold hydrolase</fullName>
    </recommendedName>
</protein>
<dbReference type="PANTHER" id="PTHR34853">
    <property type="match status" value="1"/>
</dbReference>
<gene>
    <name evidence="2" type="ORF">HCN51_36425</name>
</gene>
<feature type="chain" id="PRO_5046836028" description="Alpha/beta fold hydrolase" evidence="1">
    <location>
        <begin position="27"/>
        <end position="419"/>
    </location>
</feature>
<dbReference type="EMBL" id="JAATEP010000032">
    <property type="protein sequence ID" value="NJP94862.1"/>
    <property type="molecule type" value="Genomic_DNA"/>
</dbReference>
<dbReference type="SUPFAM" id="SSF53474">
    <property type="entry name" value="alpha/beta-Hydrolases"/>
    <property type="match status" value="1"/>
</dbReference>
<dbReference type="InterPro" id="IPR006311">
    <property type="entry name" value="TAT_signal"/>
</dbReference>
<dbReference type="Proteomes" id="UP000696294">
    <property type="component" value="Unassembled WGS sequence"/>
</dbReference>
<keyword evidence="3" id="KW-1185">Reference proteome</keyword>